<accession>A0AAV4PIJ7</accession>
<evidence type="ECO:0000313" key="2">
    <source>
        <dbReference type="Proteomes" id="UP001054837"/>
    </source>
</evidence>
<dbReference type="EMBL" id="BPLQ01002838">
    <property type="protein sequence ID" value="GIX95928.1"/>
    <property type="molecule type" value="Genomic_DNA"/>
</dbReference>
<dbReference type="AlphaFoldDB" id="A0AAV4PIJ7"/>
<gene>
    <name evidence="1" type="ORF">CDAR_589671</name>
</gene>
<reference evidence="1 2" key="1">
    <citation type="submission" date="2021-06" db="EMBL/GenBank/DDBJ databases">
        <title>Caerostris darwini draft genome.</title>
        <authorList>
            <person name="Kono N."/>
            <person name="Arakawa K."/>
        </authorList>
    </citation>
    <scope>NUCLEOTIDE SEQUENCE [LARGE SCALE GENOMIC DNA]</scope>
</reference>
<dbReference type="Proteomes" id="UP001054837">
    <property type="component" value="Unassembled WGS sequence"/>
</dbReference>
<protein>
    <recommendedName>
        <fullName evidence="3">LAGLIDADG homing endonuclease</fullName>
    </recommendedName>
</protein>
<evidence type="ECO:0008006" key="3">
    <source>
        <dbReference type="Google" id="ProtNLM"/>
    </source>
</evidence>
<proteinExistence type="predicted"/>
<comment type="caution">
    <text evidence="1">The sequence shown here is derived from an EMBL/GenBank/DDBJ whole genome shotgun (WGS) entry which is preliminary data.</text>
</comment>
<keyword evidence="2" id="KW-1185">Reference proteome</keyword>
<sequence>MLRVGIDQNHFRNPEVLMDTELSTNPMLYPNCSSPQTQPTCQKCFSRNNNPSTKRTKEWRPQPNISTFRIIKERRGEDNGISLKIPVYITIQLFQSLISEFFHRQNNKRVWRVRAGGGGRYLACTILDGNRIFQAVLRDGLNLVLGIK</sequence>
<organism evidence="1 2">
    <name type="scientific">Caerostris darwini</name>
    <dbReference type="NCBI Taxonomy" id="1538125"/>
    <lineage>
        <taxon>Eukaryota</taxon>
        <taxon>Metazoa</taxon>
        <taxon>Ecdysozoa</taxon>
        <taxon>Arthropoda</taxon>
        <taxon>Chelicerata</taxon>
        <taxon>Arachnida</taxon>
        <taxon>Araneae</taxon>
        <taxon>Araneomorphae</taxon>
        <taxon>Entelegynae</taxon>
        <taxon>Araneoidea</taxon>
        <taxon>Araneidae</taxon>
        <taxon>Caerostris</taxon>
    </lineage>
</organism>
<evidence type="ECO:0000313" key="1">
    <source>
        <dbReference type="EMBL" id="GIX95928.1"/>
    </source>
</evidence>
<name>A0AAV4PIJ7_9ARAC</name>